<dbReference type="InterPro" id="IPR008480">
    <property type="entry name" value="DUF761_pln"/>
</dbReference>
<evidence type="ECO:0000313" key="2">
    <source>
        <dbReference type="EMBL" id="GKU96634.1"/>
    </source>
</evidence>
<dbReference type="PANTHER" id="PTHR33098">
    <property type="entry name" value="COTTON FIBER (DUF761)"/>
    <property type="match status" value="1"/>
</dbReference>
<dbReference type="Proteomes" id="UP001054252">
    <property type="component" value="Unassembled WGS sequence"/>
</dbReference>
<feature type="region of interest" description="Disordered" evidence="1">
    <location>
        <begin position="95"/>
        <end position="122"/>
    </location>
</feature>
<protein>
    <submittedName>
        <fullName evidence="2">Uncharacterized protein</fullName>
    </submittedName>
</protein>
<feature type="compositionally biased region" description="Acidic residues" evidence="1">
    <location>
        <begin position="97"/>
        <end position="119"/>
    </location>
</feature>
<name>A0AAV5IE55_9ROSI</name>
<proteinExistence type="predicted"/>
<organism evidence="2 3">
    <name type="scientific">Rubroshorea leprosula</name>
    <dbReference type="NCBI Taxonomy" id="152421"/>
    <lineage>
        <taxon>Eukaryota</taxon>
        <taxon>Viridiplantae</taxon>
        <taxon>Streptophyta</taxon>
        <taxon>Embryophyta</taxon>
        <taxon>Tracheophyta</taxon>
        <taxon>Spermatophyta</taxon>
        <taxon>Magnoliopsida</taxon>
        <taxon>eudicotyledons</taxon>
        <taxon>Gunneridae</taxon>
        <taxon>Pentapetalae</taxon>
        <taxon>rosids</taxon>
        <taxon>malvids</taxon>
        <taxon>Malvales</taxon>
        <taxon>Dipterocarpaceae</taxon>
        <taxon>Rubroshorea</taxon>
    </lineage>
</organism>
<gene>
    <name evidence="2" type="ORF">SLEP1_g9846</name>
</gene>
<dbReference type="EMBL" id="BPVZ01000010">
    <property type="protein sequence ID" value="GKU96634.1"/>
    <property type="molecule type" value="Genomic_DNA"/>
</dbReference>
<dbReference type="AlphaFoldDB" id="A0AAV5IE55"/>
<dbReference type="Pfam" id="PF05553">
    <property type="entry name" value="DUF761"/>
    <property type="match status" value="1"/>
</dbReference>
<evidence type="ECO:0000256" key="1">
    <source>
        <dbReference type="SAM" id="MobiDB-lite"/>
    </source>
</evidence>
<accession>A0AAV5IE55</accession>
<reference evidence="2 3" key="1">
    <citation type="journal article" date="2021" name="Commun. Biol.">
        <title>The genome of Shorea leprosula (Dipterocarpaceae) highlights the ecological relevance of drought in aseasonal tropical rainforests.</title>
        <authorList>
            <person name="Ng K.K.S."/>
            <person name="Kobayashi M.J."/>
            <person name="Fawcett J.A."/>
            <person name="Hatakeyama M."/>
            <person name="Paape T."/>
            <person name="Ng C.H."/>
            <person name="Ang C.C."/>
            <person name="Tnah L.H."/>
            <person name="Lee C.T."/>
            <person name="Nishiyama T."/>
            <person name="Sese J."/>
            <person name="O'Brien M.J."/>
            <person name="Copetti D."/>
            <person name="Mohd Noor M.I."/>
            <person name="Ong R.C."/>
            <person name="Putra M."/>
            <person name="Sireger I.Z."/>
            <person name="Indrioko S."/>
            <person name="Kosugi Y."/>
            <person name="Izuno A."/>
            <person name="Isagi Y."/>
            <person name="Lee S.L."/>
            <person name="Shimizu K.K."/>
        </authorList>
    </citation>
    <scope>NUCLEOTIDE SEQUENCE [LARGE SCALE GENOMIC DNA]</scope>
    <source>
        <strain evidence="2">214</strain>
    </source>
</reference>
<sequence>MWHFCVKMDAEMDKLPGQESQESITTFEKSSHLDVDYHFAFQWTPVSEKKQRAVLSGFPSMLQFINLYGYFSQKPTSNFSLKTPKPDTHYLLKQTDDQEQPQFEEEEEKEEQEKEESEQIQEQSFNEVYSNLKQNHIMRAKYDTEPTSKEIRTKLAGRMSQRARSLHLCILRKKSLLSLGGWQPEEVDDKVNSKADDFINRFNNQLTLQRIDSIVSFHPTGPPWSIMPTLAELDKEAMLDEFQIFKE</sequence>
<dbReference type="PANTHER" id="PTHR33098:SF53">
    <property type="entry name" value="OS05G0540900 PROTEIN"/>
    <property type="match status" value="1"/>
</dbReference>
<comment type="caution">
    <text evidence="2">The sequence shown here is derived from an EMBL/GenBank/DDBJ whole genome shotgun (WGS) entry which is preliminary data.</text>
</comment>
<evidence type="ECO:0000313" key="3">
    <source>
        <dbReference type="Proteomes" id="UP001054252"/>
    </source>
</evidence>
<keyword evidence="3" id="KW-1185">Reference proteome</keyword>